<dbReference type="GO" id="GO:0016757">
    <property type="term" value="F:glycosyltransferase activity"/>
    <property type="evidence" value="ECO:0007669"/>
    <property type="project" value="InterPro"/>
</dbReference>
<gene>
    <name evidence="3" type="ORF">E4021_17505</name>
</gene>
<dbReference type="OrthoDB" id="9790710at2"/>
<organism evidence="3 4">
    <name type="scientific">Neolewinella litorea</name>
    <dbReference type="NCBI Taxonomy" id="2562452"/>
    <lineage>
        <taxon>Bacteria</taxon>
        <taxon>Pseudomonadati</taxon>
        <taxon>Bacteroidota</taxon>
        <taxon>Saprospiria</taxon>
        <taxon>Saprospirales</taxon>
        <taxon>Lewinellaceae</taxon>
        <taxon>Neolewinella</taxon>
    </lineage>
</organism>
<evidence type="ECO:0000259" key="1">
    <source>
        <dbReference type="Pfam" id="PF00534"/>
    </source>
</evidence>
<keyword evidence="3" id="KW-0808">Transferase</keyword>
<dbReference type="RefSeq" id="WP_136460736.1">
    <property type="nucleotide sequence ID" value="NZ_SRSF01000017.1"/>
</dbReference>
<dbReference type="Proteomes" id="UP000308528">
    <property type="component" value="Unassembled WGS sequence"/>
</dbReference>
<feature type="domain" description="Glycosyl transferase family 1" evidence="1">
    <location>
        <begin position="187"/>
        <end position="345"/>
    </location>
</feature>
<proteinExistence type="predicted"/>
<dbReference type="CDD" id="cd03808">
    <property type="entry name" value="GT4_CapM-like"/>
    <property type="match status" value="1"/>
</dbReference>
<sequence>MRILLHGQLRYMKDHGFNVASISANSNLSTEPPYDWPHYTAPLTRRISPWQDVLAIWRLIILMRQLRPDIVHTHTPKAGLIGMLAGRLTGVPIRIHTLGGLPLVTARGGTRMLLWLAEKVTGYAAHHIWPNGPSLLSDARRLRLFPERKLDIVAHGSSNGVDLEQFSPAAVSEFQIGAVRKAISYSSDATYLLFVGRAVQDKGIPELVRMFLPLLANRPEVRLLLVGPIEEERVEEILPSETRAIIENTPEIVHIPWSDEVPAIMMIADMLIFPSHREGFPNVLLQAGAMELPIVCSSIPGNIDIVDNGRTGYTFPVGNALALLDTLEYALDHPEKSRKMASALRQEVAGKFDRKMIHAELLKRYRGLLQNAGIMNERE</sequence>
<evidence type="ECO:0000313" key="4">
    <source>
        <dbReference type="Proteomes" id="UP000308528"/>
    </source>
</evidence>
<dbReference type="SUPFAM" id="SSF53756">
    <property type="entry name" value="UDP-Glycosyltransferase/glycogen phosphorylase"/>
    <property type="match status" value="1"/>
</dbReference>
<comment type="caution">
    <text evidence="3">The sequence shown here is derived from an EMBL/GenBank/DDBJ whole genome shotgun (WGS) entry which is preliminary data.</text>
</comment>
<keyword evidence="4" id="KW-1185">Reference proteome</keyword>
<dbReference type="PANTHER" id="PTHR45947">
    <property type="entry name" value="SULFOQUINOVOSYL TRANSFERASE SQD2"/>
    <property type="match status" value="1"/>
</dbReference>
<dbReference type="PANTHER" id="PTHR45947:SF3">
    <property type="entry name" value="SULFOQUINOVOSYL TRANSFERASE SQD2"/>
    <property type="match status" value="1"/>
</dbReference>
<reference evidence="3 4" key="1">
    <citation type="submission" date="2019-04" db="EMBL/GenBank/DDBJ databases">
        <title>Lewinella litorea sp. nov., isolated from a marine sand.</title>
        <authorList>
            <person name="Yoon J.-H."/>
        </authorList>
    </citation>
    <scope>NUCLEOTIDE SEQUENCE [LARGE SCALE GENOMIC DNA]</scope>
    <source>
        <strain evidence="3 4">HSMS-39</strain>
    </source>
</reference>
<feature type="domain" description="Glycosyltransferase subfamily 4-like N-terminal" evidence="2">
    <location>
        <begin position="40"/>
        <end position="153"/>
    </location>
</feature>
<name>A0A4S4N630_9BACT</name>
<dbReference type="Pfam" id="PF00534">
    <property type="entry name" value="Glycos_transf_1"/>
    <property type="match status" value="1"/>
</dbReference>
<protein>
    <submittedName>
        <fullName evidence="3">Glycosyltransferase family 1 protein</fullName>
    </submittedName>
</protein>
<dbReference type="InterPro" id="IPR050194">
    <property type="entry name" value="Glycosyltransferase_grp1"/>
</dbReference>
<dbReference type="InterPro" id="IPR001296">
    <property type="entry name" value="Glyco_trans_1"/>
</dbReference>
<dbReference type="InterPro" id="IPR028098">
    <property type="entry name" value="Glyco_trans_4-like_N"/>
</dbReference>
<dbReference type="Pfam" id="PF13579">
    <property type="entry name" value="Glyco_trans_4_4"/>
    <property type="match status" value="1"/>
</dbReference>
<evidence type="ECO:0000313" key="3">
    <source>
        <dbReference type="EMBL" id="THH34559.1"/>
    </source>
</evidence>
<accession>A0A4S4N630</accession>
<dbReference type="Gene3D" id="3.40.50.2000">
    <property type="entry name" value="Glycogen Phosphorylase B"/>
    <property type="match status" value="2"/>
</dbReference>
<evidence type="ECO:0000259" key="2">
    <source>
        <dbReference type="Pfam" id="PF13579"/>
    </source>
</evidence>
<dbReference type="EMBL" id="SRSF01000017">
    <property type="protein sequence ID" value="THH34559.1"/>
    <property type="molecule type" value="Genomic_DNA"/>
</dbReference>
<dbReference type="AlphaFoldDB" id="A0A4S4N630"/>